<sequence length="186" mass="20263">MLGVRHYKGIAIDLFHGDITEFVCDGMVNAANEALAGGGGVDGAIHQAGGPIILEECRQIGSCATGSAVKTSAGNLPAKAVIHTVGPVWRGGQENEPKLLESCYYNSLKLGHELGFRHLAFPSISTGIYSFPVQQAAELTFQAMRSFIDEFSDKTTIKRITMVLFSRDDHNCYQDQMFQEFSEEEA</sequence>
<dbReference type="EMBL" id="FWZT01000023">
    <property type="protein sequence ID" value="SMF66035.1"/>
    <property type="molecule type" value="Genomic_DNA"/>
</dbReference>
<dbReference type="SMART" id="SM00506">
    <property type="entry name" value="A1pp"/>
    <property type="match status" value="1"/>
</dbReference>
<dbReference type="InterPro" id="IPR043472">
    <property type="entry name" value="Macro_dom-like"/>
</dbReference>
<organism evidence="2 3">
    <name type="scientific">Pseudobacteriovorax antillogorgiicola</name>
    <dbReference type="NCBI Taxonomy" id="1513793"/>
    <lineage>
        <taxon>Bacteria</taxon>
        <taxon>Pseudomonadati</taxon>
        <taxon>Bdellovibrionota</taxon>
        <taxon>Oligoflexia</taxon>
        <taxon>Oligoflexales</taxon>
        <taxon>Pseudobacteriovoracaceae</taxon>
        <taxon>Pseudobacteriovorax</taxon>
    </lineage>
</organism>
<protein>
    <submittedName>
        <fullName evidence="2">O-acetyl-ADP-ribose deacetylase (Regulator of RNase III), contains Macro domain</fullName>
    </submittedName>
</protein>
<dbReference type="RefSeq" id="WP_132323539.1">
    <property type="nucleotide sequence ID" value="NZ_FWZT01000023.1"/>
</dbReference>
<dbReference type="Pfam" id="PF01661">
    <property type="entry name" value="Macro"/>
    <property type="match status" value="1"/>
</dbReference>
<dbReference type="PANTHER" id="PTHR11106:SF27">
    <property type="entry name" value="MACRO DOMAIN-CONTAINING PROTEIN"/>
    <property type="match status" value="1"/>
</dbReference>
<evidence type="ECO:0000313" key="3">
    <source>
        <dbReference type="Proteomes" id="UP000192907"/>
    </source>
</evidence>
<dbReference type="Proteomes" id="UP000192907">
    <property type="component" value="Unassembled WGS sequence"/>
</dbReference>
<accession>A0A1Y6CQM2</accession>
<dbReference type="STRING" id="1513793.SAMN06296036_1234"/>
<dbReference type="OrthoDB" id="6194521at2"/>
<reference evidence="3" key="1">
    <citation type="submission" date="2017-04" db="EMBL/GenBank/DDBJ databases">
        <authorList>
            <person name="Varghese N."/>
            <person name="Submissions S."/>
        </authorList>
    </citation>
    <scope>NUCLEOTIDE SEQUENCE [LARGE SCALE GENOMIC DNA]</scope>
    <source>
        <strain evidence="3">RKEM611</strain>
    </source>
</reference>
<dbReference type="CDD" id="cd02908">
    <property type="entry name" value="Macro_OAADPr_deacetylase"/>
    <property type="match status" value="1"/>
</dbReference>
<dbReference type="AlphaFoldDB" id="A0A1Y6CQM2"/>
<evidence type="ECO:0000313" key="2">
    <source>
        <dbReference type="EMBL" id="SMF66035.1"/>
    </source>
</evidence>
<feature type="domain" description="Macro" evidence="1">
    <location>
        <begin position="1"/>
        <end position="181"/>
    </location>
</feature>
<dbReference type="SUPFAM" id="SSF52949">
    <property type="entry name" value="Macro domain-like"/>
    <property type="match status" value="1"/>
</dbReference>
<gene>
    <name evidence="2" type="ORF">SAMN06296036_1234</name>
</gene>
<dbReference type="Gene3D" id="3.40.220.10">
    <property type="entry name" value="Leucine Aminopeptidase, subunit E, domain 1"/>
    <property type="match status" value="1"/>
</dbReference>
<evidence type="ECO:0000259" key="1">
    <source>
        <dbReference type="PROSITE" id="PS51154"/>
    </source>
</evidence>
<proteinExistence type="predicted"/>
<name>A0A1Y6CQM2_9BACT</name>
<dbReference type="InterPro" id="IPR002589">
    <property type="entry name" value="Macro_dom"/>
</dbReference>
<dbReference type="PANTHER" id="PTHR11106">
    <property type="entry name" value="GANGLIOSIDE INDUCED DIFFERENTIATION ASSOCIATED PROTEIN 2-RELATED"/>
    <property type="match status" value="1"/>
</dbReference>
<dbReference type="PROSITE" id="PS51154">
    <property type="entry name" value="MACRO"/>
    <property type="match status" value="1"/>
</dbReference>
<keyword evidence="3" id="KW-1185">Reference proteome</keyword>